<proteinExistence type="evidence at transcript level"/>
<accession>F2EK13</accession>
<reference evidence="1" key="1">
    <citation type="journal article" date="2011" name="Plant Physiol.">
        <title>Comprehensive sequence analysis of 24,783 barley full-length cDNAs derived from 12 clone libraries.</title>
        <authorList>
            <person name="Matsumoto T."/>
            <person name="Tanaka T."/>
            <person name="Sakai H."/>
            <person name="Amano N."/>
            <person name="Kanamori H."/>
            <person name="Kurita K."/>
            <person name="Kikuta A."/>
            <person name="Kamiya K."/>
            <person name="Yamamoto M."/>
            <person name="Ikawa H."/>
            <person name="Fujii N."/>
            <person name="Hori K."/>
            <person name="Itoh T."/>
            <person name="Sato K."/>
        </authorList>
    </citation>
    <scope>NUCLEOTIDE SEQUENCE</scope>
    <source>
        <tissue evidence="1">Seed</tissue>
    </source>
</reference>
<dbReference type="AlphaFoldDB" id="F2EK13"/>
<protein>
    <submittedName>
        <fullName evidence="1">Predicted protein</fullName>
    </submittedName>
</protein>
<sequence>MATLTLCGVHWCSGGSSRSSEAEGERKLRERGNDHQVVLISWARTWTRLRLRQREAGGRTLRRTTTSSSSCFSNLVPRRPVMLEPSTTQQLHALLEVNLLRHTMLGITTEPFVLDSS</sequence>
<organism evidence="1">
    <name type="scientific">Hordeum vulgare subsp. vulgare</name>
    <name type="common">Domesticated barley</name>
    <dbReference type="NCBI Taxonomy" id="112509"/>
    <lineage>
        <taxon>Eukaryota</taxon>
        <taxon>Viridiplantae</taxon>
        <taxon>Streptophyta</taxon>
        <taxon>Embryophyta</taxon>
        <taxon>Tracheophyta</taxon>
        <taxon>Spermatophyta</taxon>
        <taxon>Magnoliopsida</taxon>
        <taxon>Liliopsida</taxon>
        <taxon>Poales</taxon>
        <taxon>Poaceae</taxon>
        <taxon>BOP clade</taxon>
        <taxon>Pooideae</taxon>
        <taxon>Triticodae</taxon>
        <taxon>Triticeae</taxon>
        <taxon>Hordeinae</taxon>
        <taxon>Hordeum</taxon>
    </lineage>
</organism>
<name>F2EK13_HORVV</name>
<evidence type="ECO:0000313" key="1">
    <source>
        <dbReference type="EMBL" id="BAK07685.1"/>
    </source>
</evidence>
<dbReference type="EMBL" id="AK376490">
    <property type="protein sequence ID" value="BAK07685.1"/>
    <property type="molecule type" value="mRNA"/>
</dbReference>